<feature type="non-terminal residue" evidence="2">
    <location>
        <position position="1"/>
    </location>
</feature>
<dbReference type="AlphaFoldDB" id="A0A5N3UYB9"/>
<dbReference type="InterPro" id="IPR029775">
    <property type="entry name" value="NPHP4"/>
</dbReference>
<dbReference type="PANTHER" id="PTHR31043:SF3">
    <property type="entry name" value="NEPHROCYSTIN-4"/>
    <property type="match status" value="1"/>
</dbReference>
<evidence type="ECO:0000313" key="3">
    <source>
        <dbReference type="Proteomes" id="UP000326458"/>
    </source>
</evidence>
<dbReference type="EMBL" id="VCEA01000003">
    <property type="protein sequence ID" value="KAB0341788.1"/>
    <property type="molecule type" value="Genomic_DNA"/>
</dbReference>
<dbReference type="InterPro" id="IPR058765">
    <property type="entry name" value="NPHP4_C2-like"/>
</dbReference>
<comment type="caution">
    <text evidence="2">The sequence shown here is derived from an EMBL/GenBank/DDBJ whole genome shotgun (WGS) entry which is preliminary data.</text>
</comment>
<reference evidence="2 3" key="1">
    <citation type="submission" date="2019-06" db="EMBL/GenBank/DDBJ databases">
        <title>Discovery of a novel chromosome fission-fusion reversal in muntjac.</title>
        <authorList>
            <person name="Mudd A.B."/>
            <person name="Bredeson J.V."/>
            <person name="Baum R."/>
            <person name="Hockemeyer D."/>
            <person name="Rokhsar D.S."/>
        </authorList>
    </citation>
    <scope>NUCLEOTIDE SEQUENCE [LARGE SCALE GENOMIC DNA]</scope>
    <source>
        <strain evidence="2">UTSW_UCB_Mm</strain>
        <tissue evidence="2">Fibroblast cell line</tissue>
    </source>
</reference>
<dbReference type="GO" id="GO:0090090">
    <property type="term" value="P:negative regulation of canonical Wnt signaling pathway"/>
    <property type="evidence" value="ECO:0007669"/>
    <property type="project" value="InterPro"/>
</dbReference>
<dbReference type="GO" id="GO:0036064">
    <property type="term" value="C:ciliary basal body"/>
    <property type="evidence" value="ECO:0007669"/>
    <property type="project" value="TreeGrafter"/>
</dbReference>
<accession>A0A5N3UYB9</accession>
<name>A0A5N3UYB9_MUNMU</name>
<dbReference type="PANTHER" id="PTHR31043">
    <property type="entry name" value="NEPHROCYSTIN-4"/>
    <property type="match status" value="1"/>
</dbReference>
<proteinExistence type="predicted"/>
<evidence type="ECO:0000313" key="2">
    <source>
        <dbReference type="EMBL" id="KAB0341788.1"/>
    </source>
</evidence>
<gene>
    <name evidence="2" type="ORF">FD754_018714</name>
</gene>
<dbReference type="GO" id="GO:0035869">
    <property type="term" value="C:ciliary transition zone"/>
    <property type="evidence" value="ECO:0007669"/>
    <property type="project" value="TreeGrafter"/>
</dbReference>
<evidence type="ECO:0000259" key="1">
    <source>
        <dbReference type="Pfam" id="PF26186"/>
    </source>
</evidence>
<organism evidence="2 3">
    <name type="scientific">Muntiacus muntjak</name>
    <name type="common">Barking deer</name>
    <name type="synonym">Indian muntjac</name>
    <dbReference type="NCBI Taxonomy" id="9888"/>
    <lineage>
        <taxon>Eukaryota</taxon>
        <taxon>Metazoa</taxon>
        <taxon>Chordata</taxon>
        <taxon>Craniata</taxon>
        <taxon>Vertebrata</taxon>
        <taxon>Euteleostomi</taxon>
        <taxon>Mammalia</taxon>
        <taxon>Eutheria</taxon>
        <taxon>Laurasiatheria</taxon>
        <taxon>Artiodactyla</taxon>
        <taxon>Ruminantia</taxon>
        <taxon>Pecora</taxon>
        <taxon>Cervidae</taxon>
        <taxon>Muntiacinae</taxon>
        <taxon>Muntiacus</taxon>
    </lineage>
</organism>
<dbReference type="GO" id="GO:1904491">
    <property type="term" value="P:protein localization to ciliary transition zone"/>
    <property type="evidence" value="ECO:0007669"/>
    <property type="project" value="TreeGrafter"/>
</dbReference>
<dbReference type="Proteomes" id="UP000326458">
    <property type="component" value="Unassembled WGS sequence"/>
</dbReference>
<dbReference type="GO" id="GO:0097730">
    <property type="term" value="C:non-motile cilium"/>
    <property type="evidence" value="ECO:0007669"/>
    <property type="project" value="InterPro"/>
</dbReference>
<dbReference type="Pfam" id="PF26186">
    <property type="entry name" value="NPHP4_C2_3rd"/>
    <property type="match status" value="1"/>
</dbReference>
<protein>
    <recommendedName>
        <fullName evidence="1">NPHP4 C2-like domain-containing protein</fullName>
    </recommendedName>
</protein>
<feature type="domain" description="NPHP4 C2-like" evidence="1">
    <location>
        <begin position="66"/>
        <end position="125"/>
    </location>
</feature>
<keyword evidence="3" id="KW-1185">Reference proteome</keyword>
<sequence length="188" mass="21188">VCWGWAVTWGCRTLLFSYPIYNSLHLLTPNSQPFPPLLPLPLGNHKSVLYVYESISVFYCWACLGPLCTGSPGFQRKYLVDPGFLRPGEQRWFARYLAMQTLQIDVWDGDSLLLVGSAAVQLKVCFSHSLSCKVCHMAVLVIAQCWVLAWLLGSQIPTLLSPCLPQRKRCSQSLNSIILGYIRHQTLN</sequence>
<dbReference type="GO" id="GO:0097546">
    <property type="term" value="C:ciliary base"/>
    <property type="evidence" value="ECO:0007669"/>
    <property type="project" value="TreeGrafter"/>
</dbReference>